<evidence type="ECO:0000313" key="3">
    <source>
        <dbReference type="EMBL" id="PYE82191.1"/>
    </source>
</evidence>
<gene>
    <name evidence="3" type="ORF">DFP88_10531</name>
</gene>
<comment type="caution">
    <text evidence="3">The sequence shown here is derived from an EMBL/GenBank/DDBJ whole genome shotgun (WGS) entry which is preliminary data.</text>
</comment>
<dbReference type="PANTHER" id="PTHR38340:SF1">
    <property type="entry name" value="S-LAYER PROTEIN"/>
    <property type="match status" value="1"/>
</dbReference>
<dbReference type="Gene3D" id="2.150.10.10">
    <property type="entry name" value="Serralysin-like metalloprotease, C-terminal"/>
    <property type="match status" value="3"/>
</dbReference>
<dbReference type="SUPFAM" id="SSF51120">
    <property type="entry name" value="beta-Roll"/>
    <property type="match status" value="2"/>
</dbReference>
<evidence type="ECO:0000313" key="4">
    <source>
        <dbReference type="Proteomes" id="UP000248311"/>
    </source>
</evidence>
<dbReference type="GO" id="GO:0005509">
    <property type="term" value="F:calcium ion binding"/>
    <property type="evidence" value="ECO:0007669"/>
    <property type="project" value="InterPro"/>
</dbReference>
<keyword evidence="2" id="KW-0964">Secreted</keyword>
<dbReference type="GO" id="GO:0005576">
    <property type="term" value="C:extracellular region"/>
    <property type="evidence" value="ECO:0007669"/>
    <property type="project" value="UniProtKB-SubCell"/>
</dbReference>
<dbReference type="Proteomes" id="UP000248311">
    <property type="component" value="Unassembled WGS sequence"/>
</dbReference>
<name>A0A318T4J4_9RHOB</name>
<dbReference type="InterPro" id="IPR050557">
    <property type="entry name" value="RTX_toxin/Mannuronan_C5-epim"/>
</dbReference>
<dbReference type="EMBL" id="QJTE01000005">
    <property type="protein sequence ID" value="PYE82191.1"/>
    <property type="molecule type" value="Genomic_DNA"/>
</dbReference>
<protein>
    <submittedName>
        <fullName evidence="3">Hemolysin type calcium-binding protein</fullName>
    </submittedName>
</protein>
<dbReference type="AlphaFoldDB" id="A0A318T4J4"/>
<dbReference type="OrthoDB" id="7836029at2"/>
<dbReference type="InterPro" id="IPR011049">
    <property type="entry name" value="Serralysin-like_metalloprot_C"/>
</dbReference>
<organism evidence="3 4">
    <name type="scientific">Pseudoroseicyclus aestuarii</name>
    <dbReference type="NCBI Taxonomy" id="1795041"/>
    <lineage>
        <taxon>Bacteria</taxon>
        <taxon>Pseudomonadati</taxon>
        <taxon>Pseudomonadota</taxon>
        <taxon>Alphaproteobacteria</taxon>
        <taxon>Rhodobacterales</taxon>
        <taxon>Paracoccaceae</taxon>
        <taxon>Pseudoroseicyclus</taxon>
    </lineage>
</organism>
<dbReference type="Gene3D" id="3.40.33.10">
    <property type="entry name" value="CAP"/>
    <property type="match status" value="1"/>
</dbReference>
<dbReference type="InterPro" id="IPR035940">
    <property type="entry name" value="CAP_sf"/>
</dbReference>
<evidence type="ECO:0000256" key="1">
    <source>
        <dbReference type="ARBA" id="ARBA00004613"/>
    </source>
</evidence>
<proteinExistence type="predicted"/>
<evidence type="ECO:0000256" key="2">
    <source>
        <dbReference type="ARBA" id="ARBA00022525"/>
    </source>
</evidence>
<comment type="subcellular location">
    <subcellularLocation>
        <location evidence="1">Secreted</location>
    </subcellularLocation>
</comment>
<accession>A0A318T4J4</accession>
<keyword evidence="4" id="KW-1185">Reference proteome</keyword>
<sequence length="417" mass="43416">MTVDITRPTDNDTLSAQELALYNLLMDYRAKLGLAAIPLSQGLTVTAGRHAVDTYENIWQTGVTLPKEATLHSWSDGYYYEDNRNPEVMWDAPQRLNTSYTDTGYEISAAGFTSLAAALEGWKGSPGHNAVIANLNEWSGYDWSAIGVGIEYNNTGGPYGGRIFHVWFGDAPDPGGAPKIRGTAAAEVFDGTAWGDDICGGAGNDVLRGFGGTDILRGGDGADTISGGDGNDVIYGGATVADLRDVIYGGDGDDRIDGGYGNDLLYGGAGADVIAGGFGADTVVGNEGADVLTGGALGDMLVGGDGFDFLNGGFGSDRLNGGAGPDRFFHLGVFDHGSDWVQDYSSAEGDRLVWGRGEAAGAARFQVNYADTPRAGAAGVSEAFVIDKATGQILWALVDGADETIRVQVGTDVFEIA</sequence>
<dbReference type="Pfam" id="PF00353">
    <property type="entry name" value="HemolysinCabind"/>
    <property type="match status" value="3"/>
</dbReference>
<dbReference type="PANTHER" id="PTHR38340">
    <property type="entry name" value="S-LAYER PROTEIN"/>
    <property type="match status" value="1"/>
</dbReference>
<dbReference type="RefSeq" id="WP_110815286.1">
    <property type="nucleotide sequence ID" value="NZ_QJTE01000005.1"/>
</dbReference>
<dbReference type="InterPro" id="IPR018511">
    <property type="entry name" value="Hemolysin-typ_Ca-bd_CS"/>
</dbReference>
<reference evidence="3 4" key="1">
    <citation type="submission" date="2018-06" db="EMBL/GenBank/DDBJ databases">
        <title>Genomic Encyclopedia of Type Strains, Phase III (KMG-III): the genomes of soil and plant-associated and newly described type strains.</title>
        <authorList>
            <person name="Whitman W."/>
        </authorList>
    </citation>
    <scope>NUCLEOTIDE SEQUENCE [LARGE SCALE GENOMIC DNA]</scope>
    <source>
        <strain evidence="3 4">CECT 9025</strain>
    </source>
</reference>
<dbReference type="PROSITE" id="PS00330">
    <property type="entry name" value="HEMOLYSIN_CALCIUM"/>
    <property type="match status" value="4"/>
</dbReference>
<dbReference type="PRINTS" id="PR00313">
    <property type="entry name" value="CABNDNGRPT"/>
</dbReference>
<dbReference type="InterPro" id="IPR001343">
    <property type="entry name" value="Hemolysn_Ca-bd"/>
</dbReference>